<dbReference type="GO" id="GO:0043115">
    <property type="term" value="F:precorrin-2 dehydrogenase activity"/>
    <property type="evidence" value="ECO:0007669"/>
    <property type="project" value="UniProtKB-EC"/>
</dbReference>
<dbReference type="InterPro" id="IPR028281">
    <property type="entry name" value="Sirohaem_synthase_central"/>
</dbReference>
<evidence type="ECO:0000256" key="2">
    <source>
        <dbReference type="ARBA" id="ARBA00012400"/>
    </source>
</evidence>
<dbReference type="STRING" id="1220589.CD32_02930"/>
<dbReference type="PANTHER" id="PTHR35330:SF1">
    <property type="entry name" value="SIROHEME BIOSYNTHESIS PROTEIN MET8"/>
    <property type="match status" value="1"/>
</dbReference>
<sequence>MLPITINLKKRKCIIVGGGKIAYRRTKTLLAEGAHLVVISPELLPELAVLVEKKRVDWLPRTFEKQDTRDAFLVVAATNKREVNAAVAQSCSPNQLINIADDPENSSFYFPAVGRRGLLSVAVGTDGASPILAKNIRNEIMSQFDETYELYFAFVKISREKILHLQIEETEKRQLLTEIVDKKYLDIRLQRAFLEQLKKKQR</sequence>
<comment type="catalytic activity">
    <reaction evidence="6">
        <text>precorrin-2 + NAD(+) = sirohydrochlorin + NADH + 2 H(+)</text>
        <dbReference type="Rhea" id="RHEA:15613"/>
        <dbReference type="ChEBI" id="CHEBI:15378"/>
        <dbReference type="ChEBI" id="CHEBI:57540"/>
        <dbReference type="ChEBI" id="CHEBI:57945"/>
        <dbReference type="ChEBI" id="CHEBI:58351"/>
        <dbReference type="ChEBI" id="CHEBI:58827"/>
        <dbReference type="EC" id="1.3.1.76"/>
    </reaction>
</comment>
<dbReference type="eggNOG" id="COG1648">
    <property type="taxonomic scope" value="Bacteria"/>
</dbReference>
<evidence type="ECO:0000256" key="1">
    <source>
        <dbReference type="ARBA" id="ARBA00005010"/>
    </source>
</evidence>
<dbReference type="InterPro" id="IPR036291">
    <property type="entry name" value="NAD(P)-bd_dom_sf"/>
</dbReference>
<dbReference type="EC" id="1.3.1.76" evidence="2"/>
<gene>
    <name evidence="8" type="ORF">CD32_02930</name>
</gene>
<dbReference type="PANTHER" id="PTHR35330">
    <property type="entry name" value="SIROHEME BIOSYNTHESIS PROTEIN MET8"/>
    <property type="match status" value="1"/>
</dbReference>
<dbReference type="Gene3D" id="3.40.50.720">
    <property type="entry name" value="NAD(P)-binding Rossmann-like Domain"/>
    <property type="match status" value="1"/>
</dbReference>
<keyword evidence="9" id="KW-1185">Reference proteome</keyword>
<name>A0A0A3ISQ1_9BACI</name>
<dbReference type="OrthoDB" id="9773765at2"/>
<evidence type="ECO:0000256" key="3">
    <source>
        <dbReference type="ARBA" id="ARBA00023002"/>
    </source>
</evidence>
<organism evidence="8 9">
    <name type="scientific">Lysinibacillus odysseyi 34hs-1 = NBRC 100172</name>
    <dbReference type="NCBI Taxonomy" id="1220589"/>
    <lineage>
        <taxon>Bacteria</taxon>
        <taxon>Bacillati</taxon>
        <taxon>Bacillota</taxon>
        <taxon>Bacilli</taxon>
        <taxon>Bacillales</taxon>
        <taxon>Bacillaceae</taxon>
        <taxon>Lysinibacillus</taxon>
    </lineage>
</organism>
<dbReference type="UniPathway" id="UPA00262">
    <property type="reaction ID" value="UER00222"/>
</dbReference>
<dbReference type="Proteomes" id="UP000030437">
    <property type="component" value="Unassembled WGS sequence"/>
</dbReference>
<comment type="pathway">
    <text evidence="1">Porphyrin-containing compound metabolism; siroheme biosynthesis; sirohydrochlorin from precorrin-2: step 1/1.</text>
</comment>
<keyword evidence="3" id="KW-0560">Oxidoreductase</keyword>
<evidence type="ECO:0000256" key="6">
    <source>
        <dbReference type="ARBA" id="ARBA00047561"/>
    </source>
</evidence>
<dbReference type="InterPro" id="IPR006367">
    <property type="entry name" value="Sirohaem_synthase_N"/>
</dbReference>
<keyword evidence="5" id="KW-0627">Porphyrin biosynthesis</keyword>
<dbReference type="Pfam" id="PF22440">
    <property type="entry name" value="SirC_C"/>
    <property type="match status" value="1"/>
</dbReference>
<dbReference type="Gene3D" id="1.10.8.610">
    <property type="entry name" value="SirC, precorrin-2 dehydrogenase, C-terminal helical domain-like"/>
    <property type="match status" value="1"/>
</dbReference>
<accession>A0A0A3ISQ1</accession>
<keyword evidence="4" id="KW-0520">NAD</keyword>
<dbReference type="InterPro" id="IPR028161">
    <property type="entry name" value="Met8-like"/>
</dbReference>
<reference evidence="8 9" key="1">
    <citation type="submission" date="2014-02" db="EMBL/GenBank/DDBJ databases">
        <title>Draft genome sequence of Lysinibacillus odysseyi NBRC 100172.</title>
        <authorList>
            <person name="Zhang F."/>
            <person name="Wang G."/>
            <person name="Zhang L."/>
        </authorList>
    </citation>
    <scope>NUCLEOTIDE SEQUENCE [LARGE SCALE GENOMIC DNA]</scope>
    <source>
        <strain evidence="8 9">NBRC 100172</strain>
    </source>
</reference>
<proteinExistence type="predicted"/>
<evidence type="ECO:0000313" key="9">
    <source>
        <dbReference type="Proteomes" id="UP000030437"/>
    </source>
</evidence>
<protein>
    <recommendedName>
        <fullName evidence="2">precorrin-2 dehydrogenase</fullName>
        <ecNumber evidence="2">1.3.1.76</ecNumber>
    </recommendedName>
</protein>
<evidence type="ECO:0000256" key="4">
    <source>
        <dbReference type="ARBA" id="ARBA00023027"/>
    </source>
</evidence>
<dbReference type="GO" id="GO:0004325">
    <property type="term" value="F:ferrochelatase activity"/>
    <property type="evidence" value="ECO:0007669"/>
    <property type="project" value="InterPro"/>
</dbReference>
<dbReference type="Pfam" id="PF13241">
    <property type="entry name" value="NAD_binding_7"/>
    <property type="match status" value="1"/>
</dbReference>
<dbReference type="SUPFAM" id="SSF51735">
    <property type="entry name" value="NAD(P)-binding Rossmann-fold domains"/>
    <property type="match status" value="1"/>
</dbReference>
<dbReference type="Pfam" id="PF14824">
    <property type="entry name" value="Sirohm_synth_M"/>
    <property type="match status" value="1"/>
</dbReference>
<dbReference type="GO" id="GO:0019354">
    <property type="term" value="P:siroheme biosynthetic process"/>
    <property type="evidence" value="ECO:0007669"/>
    <property type="project" value="UniProtKB-UniPathway"/>
</dbReference>
<evidence type="ECO:0000259" key="7">
    <source>
        <dbReference type="Pfam" id="PF14824"/>
    </source>
</evidence>
<dbReference type="AlphaFoldDB" id="A0A0A3ISQ1"/>
<dbReference type="NCBIfam" id="NF005222">
    <property type="entry name" value="PRK06718.1"/>
    <property type="match status" value="1"/>
</dbReference>
<dbReference type="SUPFAM" id="SSF75615">
    <property type="entry name" value="Siroheme synthase middle domains-like"/>
    <property type="match status" value="1"/>
</dbReference>
<dbReference type="RefSeq" id="WP_036151058.1">
    <property type="nucleotide sequence ID" value="NZ_AVCX01000018.1"/>
</dbReference>
<evidence type="ECO:0000313" key="8">
    <source>
        <dbReference type="EMBL" id="KGR87769.1"/>
    </source>
</evidence>
<evidence type="ECO:0000256" key="5">
    <source>
        <dbReference type="ARBA" id="ARBA00023244"/>
    </source>
</evidence>
<dbReference type="EMBL" id="JPVP01000045">
    <property type="protein sequence ID" value="KGR87769.1"/>
    <property type="molecule type" value="Genomic_DNA"/>
</dbReference>
<comment type="caution">
    <text evidence="8">The sequence shown here is derived from an EMBL/GenBank/DDBJ whole genome shotgun (WGS) entry which is preliminary data.</text>
</comment>
<dbReference type="InterPro" id="IPR042518">
    <property type="entry name" value="SirC_C"/>
</dbReference>
<feature type="domain" description="Siroheme synthase central" evidence="7">
    <location>
        <begin position="116"/>
        <end position="140"/>
    </location>
</feature>
<dbReference type="NCBIfam" id="TIGR01470">
    <property type="entry name" value="cysG_Nterm"/>
    <property type="match status" value="1"/>
</dbReference>